<dbReference type="InterPro" id="IPR020835">
    <property type="entry name" value="Catalase_sf"/>
</dbReference>
<evidence type="ECO:0000313" key="1">
    <source>
        <dbReference type="EMBL" id="UTM21772.1"/>
    </source>
</evidence>
<evidence type="ECO:0000313" key="2">
    <source>
        <dbReference type="Proteomes" id="UP001055420"/>
    </source>
</evidence>
<keyword evidence="1" id="KW-0575">Peroxidase</keyword>
<dbReference type="Proteomes" id="UP001055420">
    <property type="component" value="Plasmid unnamed"/>
</dbReference>
<protein>
    <submittedName>
        <fullName evidence="1">Catalase</fullName>
        <ecNumber evidence="1">1.11.1.6</ecNumber>
    </submittedName>
</protein>
<keyword evidence="1" id="KW-0560">Oxidoreductase</keyword>
<keyword evidence="1" id="KW-0614">Plasmid</keyword>
<dbReference type="SUPFAM" id="SSF56634">
    <property type="entry name" value="Heme-dependent catalase-like"/>
    <property type="match status" value="1"/>
</dbReference>
<name>A0ABY5EB92_9BACT</name>
<geneLocation type="plasmid" evidence="1 2">
    <name>unnamed</name>
</geneLocation>
<gene>
    <name evidence="1" type="ORF">NFI80_25185</name>
</gene>
<accession>A0ABY5EB92</accession>
<proteinExistence type="predicted"/>
<reference evidence="1" key="1">
    <citation type="submission" date="2022-06" db="EMBL/GenBank/DDBJ databases">
        <title>Novel species in genus Dyadobacter.</title>
        <authorList>
            <person name="Ma C."/>
        </authorList>
    </citation>
    <scope>NUCLEOTIDE SEQUENCE</scope>
    <source>
        <strain evidence="1">CY22</strain>
        <plasmid evidence="1">unnamed</plasmid>
    </source>
</reference>
<keyword evidence="2" id="KW-1185">Reference proteome</keyword>
<dbReference type="EMBL" id="CP099631">
    <property type="protein sequence ID" value="UTM21772.1"/>
    <property type="molecule type" value="Genomic_DNA"/>
</dbReference>
<dbReference type="Gene3D" id="2.40.180.10">
    <property type="entry name" value="Catalase core domain"/>
    <property type="match status" value="1"/>
</dbReference>
<dbReference type="GO" id="GO:0004096">
    <property type="term" value="F:catalase activity"/>
    <property type="evidence" value="ECO:0007669"/>
    <property type="project" value="UniProtKB-EC"/>
</dbReference>
<dbReference type="EC" id="1.11.1.6" evidence="1"/>
<organism evidence="1 2">
    <name type="scientific">Dyadobacter chenhuakuii</name>
    <dbReference type="NCBI Taxonomy" id="2909339"/>
    <lineage>
        <taxon>Bacteria</taxon>
        <taxon>Pseudomonadati</taxon>
        <taxon>Bacteroidota</taxon>
        <taxon>Cytophagia</taxon>
        <taxon>Cytophagales</taxon>
        <taxon>Spirosomataceae</taxon>
        <taxon>Dyadobacter</taxon>
    </lineage>
</organism>
<sequence>MLTLAESGDPVNDPSQVWPENRRQIVAGTLEVSHVFDQKKGGCRDVNFDPTRVPKGITLSDDPVLAARAGIYSHSHSDRVREIGYGKATDAVGKPQKDNAGNK</sequence>
<dbReference type="Gene3D" id="1.20.1280.120">
    <property type="match status" value="1"/>
</dbReference>